<reference evidence="1 2" key="1">
    <citation type="submission" date="2021-07" db="EMBL/GenBank/DDBJ databases">
        <authorList>
            <person name="Palmer J.M."/>
        </authorList>
    </citation>
    <scope>NUCLEOTIDE SEQUENCE [LARGE SCALE GENOMIC DNA]</scope>
    <source>
        <strain evidence="1 2">AT_MEX2019</strain>
        <tissue evidence="1">Muscle</tissue>
    </source>
</reference>
<proteinExistence type="predicted"/>
<sequence length="65" mass="7121">SLNLSLKLRSGQNGCILETSRPELHPLLGHLRQRCAGCAEAAVQNRGTEGCRSQRQSQQAQNSMM</sequence>
<dbReference type="Proteomes" id="UP001345963">
    <property type="component" value="Unassembled WGS sequence"/>
</dbReference>
<name>A0ABU7BI42_9TELE</name>
<evidence type="ECO:0000313" key="2">
    <source>
        <dbReference type="Proteomes" id="UP001345963"/>
    </source>
</evidence>
<evidence type="ECO:0000313" key="1">
    <source>
        <dbReference type="EMBL" id="MED6250162.1"/>
    </source>
</evidence>
<feature type="non-terminal residue" evidence="1">
    <location>
        <position position="1"/>
    </location>
</feature>
<keyword evidence="2" id="KW-1185">Reference proteome</keyword>
<gene>
    <name evidence="1" type="ORF">ATANTOWER_025725</name>
</gene>
<organism evidence="1 2">
    <name type="scientific">Ataeniobius toweri</name>
    <dbReference type="NCBI Taxonomy" id="208326"/>
    <lineage>
        <taxon>Eukaryota</taxon>
        <taxon>Metazoa</taxon>
        <taxon>Chordata</taxon>
        <taxon>Craniata</taxon>
        <taxon>Vertebrata</taxon>
        <taxon>Euteleostomi</taxon>
        <taxon>Actinopterygii</taxon>
        <taxon>Neopterygii</taxon>
        <taxon>Teleostei</taxon>
        <taxon>Neoteleostei</taxon>
        <taxon>Acanthomorphata</taxon>
        <taxon>Ovalentaria</taxon>
        <taxon>Atherinomorphae</taxon>
        <taxon>Cyprinodontiformes</taxon>
        <taxon>Goodeidae</taxon>
        <taxon>Ataeniobius</taxon>
    </lineage>
</organism>
<accession>A0ABU7BI42</accession>
<comment type="caution">
    <text evidence="1">The sequence shown here is derived from an EMBL/GenBank/DDBJ whole genome shotgun (WGS) entry which is preliminary data.</text>
</comment>
<dbReference type="EMBL" id="JAHUTI010055162">
    <property type="protein sequence ID" value="MED6250162.1"/>
    <property type="molecule type" value="Genomic_DNA"/>
</dbReference>
<protein>
    <submittedName>
        <fullName evidence="1">Uncharacterized protein</fullName>
    </submittedName>
</protein>